<evidence type="ECO:0000313" key="3">
    <source>
        <dbReference type="EMBL" id="KAG4421050.1"/>
    </source>
</evidence>
<evidence type="ECO:0000259" key="2">
    <source>
        <dbReference type="Pfam" id="PF20150"/>
    </source>
</evidence>
<protein>
    <recommendedName>
        <fullName evidence="2">2EXR domain-containing protein</fullName>
    </recommendedName>
</protein>
<feature type="region of interest" description="Disordered" evidence="1">
    <location>
        <begin position="36"/>
        <end position="58"/>
    </location>
</feature>
<dbReference type="InterPro" id="IPR045518">
    <property type="entry name" value="2EXR"/>
</dbReference>
<proteinExistence type="predicted"/>
<keyword evidence="4" id="KW-1185">Reference proteome</keyword>
<reference evidence="3" key="1">
    <citation type="submission" date="2021-02" db="EMBL/GenBank/DDBJ databases">
        <title>Genome sequence Cadophora malorum strain M34.</title>
        <authorList>
            <person name="Stefanovic E."/>
            <person name="Vu D."/>
            <person name="Scully C."/>
            <person name="Dijksterhuis J."/>
            <person name="Roader J."/>
            <person name="Houbraken J."/>
        </authorList>
    </citation>
    <scope>NUCLEOTIDE SEQUENCE</scope>
    <source>
        <strain evidence="3">M34</strain>
    </source>
</reference>
<evidence type="ECO:0000313" key="4">
    <source>
        <dbReference type="Proteomes" id="UP000664132"/>
    </source>
</evidence>
<dbReference type="OrthoDB" id="3473305at2759"/>
<sequence>MGNPSFCNCVAAKVDHKFDPTTAGQAKAVVSPDRAGISGAPVSPVSGADASVDGASADYAGGNEANSISVLDPDQPRQAAGAFSIFKCLPYEIQIQIWRQAMDQKPRLIELEWTDKRNPVSGFIRNTHEWWHICPTPDNYP</sequence>
<feature type="compositionally biased region" description="Low complexity" evidence="1">
    <location>
        <begin position="45"/>
        <end position="58"/>
    </location>
</feature>
<organism evidence="3 4">
    <name type="scientific">Cadophora malorum</name>
    <dbReference type="NCBI Taxonomy" id="108018"/>
    <lineage>
        <taxon>Eukaryota</taxon>
        <taxon>Fungi</taxon>
        <taxon>Dikarya</taxon>
        <taxon>Ascomycota</taxon>
        <taxon>Pezizomycotina</taxon>
        <taxon>Leotiomycetes</taxon>
        <taxon>Helotiales</taxon>
        <taxon>Ploettnerulaceae</taxon>
        <taxon>Cadophora</taxon>
    </lineage>
</organism>
<dbReference type="AlphaFoldDB" id="A0A8H7TG68"/>
<dbReference type="Pfam" id="PF20150">
    <property type="entry name" value="2EXR"/>
    <property type="match status" value="1"/>
</dbReference>
<dbReference type="EMBL" id="JAFJYH010000072">
    <property type="protein sequence ID" value="KAG4421050.1"/>
    <property type="molecule type" value="Genomic_DNA"/>
</dbReference>
<comment type="caution">
    <text evidence="3">The sequence shown here is derived from an EMBL/GenBank/DDBJ whole genome shotgun (WGS) entry which is preliminary data.</text>
</comment>
<name>A0A8H7TG68_9HELO</name>
<accession>A0A8H7TG68</accession>
<gene>
    <name evidence="3" type="ORF">IFR04_005813</name>
</gene>
<dbReference type="Proteomes" id="UP000664132">
    <property type="component" value="Unassembled WGS sequence"/>
</dbReference>
<feature type="domain" description="2EXR" evidence="2">
    <location>
        <begin position="83"/>
        <end position="124"/>
    </location>
</feature>
<evidence type="ECO:0000256" key="1">
    <source>
        <dbReference type="SAM" id="MobiDB-lite"/>
    </source>
</evidence>